<feature type="transmembrane region" description="Helical" evidence="1">
    <location>
        <begin position="6"/>
        <end position="24"/>
    </location>
</feature>
<sequence>MKQQNLLPTVILSLAIVLAGYFVGQTYVAGKKLDRTVVVKGLAERKVEADIATWPLQLTVSGNELGQLQKTLEQQTKILQEFFTELAFTEDELTVGAPTIQDNRALLYGGQNTYNQDRYIAKAEFNLRTTKIDKMSEAMYKMPTIIGQGLVISSKNTWQPVQYSFTKLNEIKPEMIEEATKNAREAAEKFARDSGSKVGKIKSANQGYFSITDLDQNSGVMKKVRVVSTLEFYIED</sequence>
<dbReference type="Pfam" id="PF04402">
    <property type="entry name" value="SIMPL"/>
    <property type="match status" value="1"/>
</dbReference>
<evidence type="ECO:0000313" key="2">
    <source>
        <dbReference type="EMBL" id="SNT28250.1"/>
    </source>
</evidence>
<keyword evidence="3" id="KW-1185">Reference proteome</keyword>
<evidence type="ECO:0008006" key="4">
    <source>
        <dbReference type="Google" id="ProtNLM"/>
    </source>
</evidence>
<keyword evidence="1" id="KW-0812">Transmembrane</keyword>
<protein>
    <recommendedName>
        <fullName evidence="4">SIMPL domain-containing protein</fullName>
    </recommendedName>
</protein>
<keyword evidence="1" id="KW-0472">Membrane</keyword>
<dbReference type="OrthoDB" id="9806540at2"/>
<reference evidence="2 3" key="1">
    <citation type="submission" date="2017-06" db="EMBL/GenBank/DDBJ databases">
        <authorList>
            <person name="Kim H.J."/>
            <person name="Triplett B.A."/>
        </authorList>
    </citation>
    <scope>NUCLEOTIDE SEQUENCE [LARGE SCALE GENOMIC DNA]</scope>
    <source>
        <strain evidence="2 3">DSM 19307</strain>
    </source>
</reference>
<dbReference type="PANTHER" id="PTHR34387:SF2">
    <property type="entry name" value="SLR1258 PROTEIN"/>
    <property type="match status" value="1"/>
</dbReference>
<dbReference type="InterPro" id="IPR007497">
    <property type="entry name" value="SIMPL/DUF541"/>
</dbReference>
<accession>A0A239LD83</accession>
<dbReference type="RefSeq" id="WP_089357836.1">
    <property type="nucleotide sequence ID" value="NZ_FZPD01000005.1"/>
</dbReference>
<gene>
    <name evidence="2" type="ORF">SAMN05421640_3160</name>
</gene>
<dbReference type="PIRSF" id="PIRSF029033">
    <property type="entry name" value="UCP029033"/>
    <property type="match status" value="1"/>
</dbReference>
<dbReference type="InterPro" id="IPR052022">
    <property type="entry name" value="26kDa_periplasmic_antigen"/>
</dbReference>
<organism evidence="2 3">
    <name type="scientific">Ekhidna lutea</name>
    <dbReference type="NCBI Taxonomy" id="447679"/>
    <lineage>
        <taxon>Bacteria</taxon>
        <taxon>Pseudomonadati</taxon>
        <taxon>Bacteroidota</taxon>
        <taxon>Cytophagia</taxon>
        <taxon>Cytophagales</taxon>
        <taxon>Reichenbachiellaceae</taxon>
        <taxon>Ekhidna</taxon>
    </lineage>
</organism>
<name>A0A239LD83_EKHLU</name>
<dbReference type="EMBL" id="FZPD01000005">
    <property type="protein sequence ID" value="SNT28250.1"/>
    <property type="molecule type" value="Genomic_DNA"/>
</dbReference>
<evidence type="ECO:0000256" key="1">
    <source>
        <dbReference type="SAM" id="Phobius"/>
    </source>
</evidence>
<keyword evidence="1" id="KW-1133">Transmembrane helix</keyword>
<dbReference type="InterPro" id="IPR016907">
    <property type="entry name" value="UCP029033"/>
</dbReference>
<dbReference type="GO" id="GO:0006974">
    <property type="term" value="P:DNA damage response"/>
    <property type="evidence" value="ECO:0007669"/>
    <property type="project" value="TreeGrafter"/>
</dbReference>
<dbReference type="AlphaFoldDB" id="A0A239LD83"/>
<evidence type="ECO:0000313" key="3">
    <source>
        <dbReference type="Proteomes" id="UP000198393"/>
    </source>
</evidence>
<dbReference type="Gene3D" id="3.30.70.2970">
    <property type="entry name" value="Protein of unknown function (DUF541), domain 2"/>
    <property type="match status" value="1"/>
</dbReference>
<dbReference type="Proteomes" id="UP000198393">
    <property type="component" value="Unassembled WGS sequence"/>
</dbReference>
<proteinExistence type="predicted"/>
<dbReference type="Gene3D" id="3.30.110.170">
    <property type="entry name" value="Protein of unknown function (DUF541), domain 1"/>
    <property type="match status" value="1"/>
</dbReference>
<dbReference type="PANTHER" id="PTHR34387">
    <property type="entry name" value="SLR1258 PROTEIN"/>
    <property type="match status" value="1"/>
</dbReference>